<feature type="glycosylation site" description="N-linked (GlcNAc...) asparagine" evidence="6">
    <location>
        <position position="232"/>
    </location>
</feature>
<dbReference type="PDBsum" id="4ZLT"/>
<evidence type="ECO:0000313" key="4">
    <source>
        <dbReference type="Proteomes" id="UP000164320"/>
    </source>
</evidence>
<feature type="disulfide bond" evidence="5 6">
    <location>
        <begin position="123"/>
        <end position="187"/>
    </location>
</feature>
<feature type="disulfide bond" evidence="5 6">
    <location>
        <begin position="353"/>
        <end position="374"/>
    </location>
</feature>
<dbReference type="PDB" id="4ZLT">
    <property type="method" value="X-ray"/>
    <property type="resolution" value="3.00 A"/>
    <property type="chains" value="A/B=28-439"/>
</dbReference>
<feature type="disulfide bond" evidence="5 6">
    <location>
        <begin position="224"/>
        <end position="235"/>
    </location>
</feature>
<reference evidence="3 4" key="1">
    <citation type="journal article" date="2011" name="J. Virol.">
        <title>Identification and sequencing of a novel rodent gammaherpesvirus that establishes acute and latent infection in laboratory mice.</title>
        <authorList>
            <person name="Loh J."/>
            <person name="Zhao G."/>
            <person name="Nelson C.A."/>
            <person name="Coder P."/>
            <person name="Droit L."/>
            <person name="Handley S.A."/>
            <person name="Johnson L.S."/>
            <person name="Vachharajani P."/>
            <person name="Guzman H."/>
            <person name="Tesh R.B."/>
            <person name="Wang D."/>
            <person name="Fremont D.H."/>
            <person name="Virgin H.W."/>
        </authorList>
    </citation>
    <scope>NUCLEOTIDE SEQUENCE [LARGE SCALE GENOMIC DNA]</scope>
</reference>
<dbReference type="PDB" id="4ZKQ">
    <property type="method" value="X-ray"/>
    <property type="resolution" value="1.90 A"/>
    <property type="chains" value="A=28-439"/>
</dbReference>
<evidence type="ECO:0000313" key="1">
    <source>
        <dbReference type="EMBL" id="ADW24418.1"/>
    </source>
</evidence>
<dbReference type="DIP" id="DIP-61915N"/>
<evidence type="ECO:0007829" key="6">
    <source>
        <dbReference type="PDB" id="4ZLT"/>
    </source>
</evidence>
<keyword evidence="3" id="KW-1185">Reference proteome</keyword>
<dbReference type="IntAct" id="E9M5R0">
    <property type="interactions" value="2"/>
</dbReference>
<gene>
    <name evidence="2" type="ORF">RHVP-L.R17</name>
    <name evidence="1" type="ORF">RHVP.R17</name>
</gene>
<comment type="interaction">
    <interactant intactId="EBI-16188152">
        <id>E9M5R0</id>
    </interactant>
    <interactant intactId="EBI-16188162">
        <id>P10855</id>
        <label>Ccl3</label>
    </interactant>
    <organismsDiffer>true</organismsDiffer>
    <experiments>4</experiments>
</comment>
<feature type="disulfide bond" evidence="5 6">
    <location>
        <begin position="108"/>
        <end position="111"/>
    </location>
</feature>
<protein>
    <submittedName>
        <fullName evidence="1">Uncharacterized protein</fullName>
    </submittedName>
</protein>
<dbReference type="Proteomes" id="UP000134313">
    <property type="component" value="Segment"/>
</dbReference>
<dbReference type="RefSeq" id="YP_004207913.1">
    <property type="nucleotide sequence ID" value="NC_015049.1"/>
</dbReference>
<evidence type="ECO:0000313" key="3">
    <source>
        <dbReference type="Proteomes" id="UP000134313"/>
    </source>
</evidence>
<dbReference type="KEGG" id="vg:10192268"/>
<dbReference type="EMBL" id="HQ221963">
    <property type="protein sequence ID" value="ADW24418.1"/>
    <property type="molecule type" value="Genomic_DNA"/>
</dbReference>
<dbReference type="EMBL" id="HQ698924">
    <property type="protein sequence ID" value="ADW24500.1"/>
    <property type="molecule type" value="Genomic_DNA"/>
</dbReference>
<dbReference type="PDBsum" id="4ZKQ"/>
<organism evidence="1 3">
    <name type="scientific">Cricetid gammaherpesvirus 2</name>
    <dbReference type="NCBI Taxonomy" id="1605972"/>
    <lineage>
        <taxon>Viruses</taxon>
        <taxon>Duplodnaviria</taxon>
        <taxon>Heunggongvirae</taxon>
        <taxon>Peploviricota</taxon>
        <taxon>Herviviricetes</taxon>
        <taxon>Herpesvirales</taxon>
        <taxon>Orthoherpesviridae</taxon>
        <taxon>Gammaherpesvirinae</taxon>
        <taxon>Rhadinovirus</taxon>
        <taxon>Rhadinovirus cricetidgamma2</taxon>
    </lineage>
</organism>
<dbReference type="SMR" id="E9M5R0"/>
<feature type="disulfide bond" evidence="5 6">
    <location>
        <begin position="79"/>
        <end position="204"/>
    </location>
</feature>
<feature type="glycosylation site" description="N-linked (GlcNAc...) asparagine" evidence="6">
    <location>
        <position position="130"/>
    </location>
</feature>
<dbReference type="GeneID" id="10192268"/>
<evidence type="ECO:0007829" key="5">
    <source>
        <dbReference type="PDB" id="4ZKQ"/>
    </source>
</evidence>
<feature type="disulfide bond" evidence="5 6">
    <location>
        <begin position="250"/>
        <end position="305"/>
    </location>
</feature>
<reference evidence="5 6" key="2">
    <citation type="journal article" date="2016" name="Structure">
        <title>Parallel Evolution of Chemokine Binding by Structurally Related Herpesvirus Decoy Receptors.</title>
        <authorList>
            <person name="Lubman O.Y."/>
            <person name="Fremont D.H."/>
        </authorList>
    </citation>
    <scope>X-RAY CRYSTALLOGRAPHY (1.90 ANGSTROMS) OF 28-439</scope>
    <scope>GLYCOSYLATION AT ASN-130 AND ASN-232</scope>
    <scope>DISULFIDE BONDS</scope>
</reference>
<sequence>MANRSGMGGCMMLSLLIAGMSLMLGHCGPVGEPVASEINEASKVSSRLLTQDILFRKDRQATISLPIKLPVEDIITQTCDKITYGPLKFLDLLEKETAVLPLSTDITCPACLGRAVLVGKWECPAHVAVNESDLTVFGPNKEEHVPQFVTVQQPSDGKMQRLFFAKFLGTEESLAVLRVPGPDGHLCIQEALIHFKELSGAGVCSLWKANDSREEGLEMKQVDCLETTVLENQTCIATTLSKKIYHRLYCGERLMTGGQVSTRVLLTALGFYKRQPYTFHRVPKGMVYVHLIDSGSEDYMEYSECEEVTPGRYEDKQISYTFYTDLFQTADGEPVLASVWGTSGLKDSAYESCAFVIPTKGRRKLVPRRIMSKCYPFRLTYHPSTMTVRLDVRVEKHHGATDQGFVFLKMESGTYSEGREYYLDRVLWGEDSSTNNVLQ</sequence>
<dbReference type="Proteomes" id="UP000164320">
    <property type="component" value="Genome"/>
</dbReference>
<accession>E9M5R0</accession>
<proteinExistence type="evidence at protein level"/>
<name>E9M5R0_9GAMA</name>
<keyword evidence="5 6" id="KW-0002">3D-structure</keyword>
<comment type="interaction">
    <interactant intactId="EBI-16188152">
        <id>E9M5R0</id>
    </interactant>
    <interactant intactId="EBI-16188285">
        <id>P10148</id>
        <label>Ccl2</label>
    </interactant>
    <organismsDiffer>true</organismsDiffer>
    <experiments>2</experiments>
</comment>
<evidence type="ECO:0000313" key="2">
    <source>
        <dbReference type="EMBL" id="ADW24500.1"/>
    </source>
</evidence>